<protein>
    <submittedName>
        <fullName evidence="2">Uncharacterized protein</fullName>
    </submittedName>
</protein>
<keyword evidence="3" id="KW-1185">Reference proteome</keyword>
<keyword evidence="1" id="KW-0812">Transmembrane</keyword>
<evidence type="ECO:0000256" key="1">
    <source>
        <dbReference type="SAM" id="Phobius"/>
    </source>
</evidence>
<keyword evidence="1" id="KW-0472">Membrane</keyword>
<reference evidence="2 3" key="1">
    <citation type="submission" date="2019-12" db="EMBL/GenBank/DDBJ databases">
        <authorList>
            <person name="Scholz U."/>
            <person name="Mascher M."/>
            <person name="Fiebig A."/>
        </authorList>
    </citation>
    <scope>NUCLEOTIDE SEQUENCE</scope>
</reference>
<dbReference type="EMBL" id="CACRZD030000015">
    <property type="protein sequence ID" value="CAA6671352.1"/>
    <property type="molecule type" value="Genomic_DNA"/>
</dbReference>
<dbReference type="Proteomes" id="UP001189122">
    <property type="component" value="Unassembled WGS sequence"/>
</dbReference>
<evidence type="ECO:0000313" key="2">
    <source>
        <dbReference type="EMBL" id="CAA2632122.1"/>
    </source>
</evidence>
<feature type="transmembrane region" description="Helical" evidence="1">
    <location>
        <begin position="21"/>
        <end position="41"/>
    </location>
</feature>
<evidence type="ECO:0000313" key="3">
    <source>
        <dbReference type="Proteomes" id="UP001189122"/>
    </source>
</evidence>
<accession>A0A7I8JPJ0</accession>
<gene>
    <name evidence="2" type="ORF">SI7747_15017760</name>
</gene>
<dbReference type="AlphaFoldDB" id="A0A7I8JPJ0"/>
<name>A0A7I8JPJ0_SPIIN</name>
<sequence length="44" mass="5138">MGWYKYWSHRKPPTGERELEISSLAVSPLFSLFLLSLLQAVEAW</sequence>
<proteinExistence type="predicted"/>
<dbReference type="EMBL" id="LR743602">
    <property type="protein sequence ID" value="CAA2632122.1"/>
    <property type="molecule type" value="Genomic_DNA"/>
</dbReference>
<keyword evidence="1" id="KW-1133">Transmembrane helix</keyword>
<organism evidence="2">
    <name type="scientific">Spirodela intermedia</name>
    <name type="common">Intermediate duckweed</name>
    <dbReference type="NCBI Taxonomy" id="51605"/>
    <lineage>
        <taxon>Eukaryota</taxon>
        <taxon>Viridiplantae</taxon>
        <taxon>Streptophyta</taxon>
        <taxon>Embryophyta</taxon>
        <taxon>Tracheophyta</taxon>
        <taxon>Spermatophyta</taxon>
        <taxon>Magnoliopsida</taxon>
        <taxon>Liliopsida</taxon>
        <taxon>Araceae</taxon>
        <taxon>Lemnoideae</taxon>
        <taxon>Spirodela</taxon>
    </lineage>
</organism>